<evidence type="ECO:0000313" key="3">
    <source>
        <dbReference type="Proteomes" id="UP000011205"/>
    </source>
</evidence>
<proteinExistence type="predicted"/>
<dbReference type="SUPFAM" id="SSF74853">
    <property type="entry name" value="Lamin A/C globular tail domain"/>
    <property type="match status" value="1"/>
</dbReference>
<dbReference type="InterPro" id="IPR047995">
    <property type="entry name" value="Choice_anch_K"/>
</dbReference>
<dbReference type="PROSITE" id="PS51841">
    <property type="entry name" value="LTD"/>
    <property type="match status" value="1"/>
</dbReference>
<gene>
    <name evidence="2" type="ORF">STVIR_8252</name>
</gene>
<dbReference type="InterPro" id="IPR001322">
    <property type="entry name" value="Lamin_tail_dom"/>
</dbReference>
<protein>
    <submittedName>
        <fullName evidence="2">Putative DsgA protein</fullName>
    </submittedName>
</protein>
<evidence type="ECO:0000259" key="1">
    <source>
        <dbReference type="PROSITE" id="PS51841"/>
    </source>
</evidence>
<dbReference type="RefSeq" id="WP_004003716.1">
    <property type="nucleotide sequence ID" value="NZ_AMLP01000263.1"/>
</dbReference>
<sequence length="409" mass="44955">MGIIRTSGKWTAVRPSPNGITGVGTEHVEWGEPTERRKSGYRFTGGETQALLNGTEFTLATFTHENFPINSGNMREWDVELQVNVAFEDGKTKDFTFTFHHNETENSGPHPEDIVSLPEFISPETVTVDGQPYKVMLSGFKRGGQIVRQFDSPENGTNRADIVAVFAKPGKPDVAITRVEAEGTVPGTQADEYVEVFNRGTEAADMSGWTLRARNSGKQFTFPAQTALKPGLRYRVYTNERHPETGGFSFGSSEPVWDDVADVAVLSDGKGKQVSRFRYGQVITPEPAEEMEGPGEAHPRVAVKNNDKQALGRQKVVISLPENGPIRFHASQNTLALWNVRHNREDKFTGAVSADGRTLTVDVDLDIPLGRTQPMWVQVSVDPGAPSGSYTIHWELGELGSANSTLRVK</sequence>
<comment type="caution">
    <text evidence="2">The sequence shown here is derived from an EMBL/GenBank/DDBJ whole genome shotgun (WGS) entry which is preliminary data.</text>
</comment>
<dbReference type="PATRIC" id="fig|1160705.3.peg.8152"/>
<dbReference type="InterPro" id="IPR036415">
    <property type="entry name" value="Lamin_tail_dom_sf"/>
</dbReference>
<reference evidence="2 3" key="1">
    <citation type="journal article" date="2013" name="Genome Announc.">
        <title>Draft Genome Sequence of Streptomyces viridochromogenes Strain Tu57, Producer of Avilamycin.</title>
        <authorList>
            <person name="Gruning B.A."/>
            <person name="Erxleben A."/>
            <person name="Hahnlein A."/>
            <person name="Gunther S."/>
        </authorList>
    </citation>
    <scope>NUCLEOTIDE SEQUENCE [LARGE SCALE GENOMIC DNA]</scope>
    <source>
        <strain evidence="2 3">Tue57</strain>
    </source>
</reference>
<dbReference type="AlphaFoldDB" id="L8P671"/>
<dbReference type="Proteomes" id="UP000011205">
    <property type="component" value="Unassembled WGS sequence"/>
</dbReference>
<dbReference type="Pfam" id="PF00932">
    <property type="entry name" value="LTD"/>
    <property type="match status" value="1"/>
</dbReference>
<dbReference type="EMBL" id="AMLP01000263">
    <property type="protein sequence ID" value="ELS50822.1"/>
    <property type="molecule type" value="Genomic_DNA"/>
</dbReference>
<name>L8P671_STRVR</name>
<evidence type="ECO:0000313" key="2">
    <source>
        <dbReference type="EMBL" id="ELS50822.1"/>
    </source>
</evidence>
<dbReference type="Gene3D" id="2.60.40.1260">
    <property type="entry name" value="Lamin Tail domain"/>
    <property type="match status" value="1"/>
</dbReference>
<dbReference type="NCBIfam" id="NF038131">
    <property type="entry name" value="choice_anch_K"/>
    <property type="match status" value="1"/>
</dbReference>
<organism evidence="2 3">
    <name type="scientific">Streptomyces viridochromogenes Tue57</name>
    <dbReference type="NCBI Taxonomy" id="1160705"/>
    <lineage>
        <taxon>Bacteria</taxon>
        <taxon>Bacillati</taxon>
        <taxon>Actinomycetota</taxon>
        <taxon>Actinomycetes</taxon>
        <taxon>Kitasatosporales</taxon>
        <taxon>Streptomycetaceae</taxon>
        <taxon>Streptomyces</taxon>
    </lineage>
</organism>
<feature type="domain" description="LTD" evidence="1">
    <location>
        <begin position="162"/>
        <end position="281"/>
    </location>
</feature>
<accession>L8P671</accession>